<comment type="caution">
    <text evidence="6">The sequence shown here is derived from an EMBL/GenBank/DDBJ whole genome shotgun (WGS) entry which is preliminary data.</text>
</comment>
<dbReference type="InterPro" id="IPR038720">
    <property type="entry name" value="YprB_RNase_H-like_dom"/>
</dbReference>
<gene>
    <name evidence="6" type="ORF">KK083_08855</name>
</gene>
<dbReference type="Pfam" id="PF13087">
    <property type="entry name" value="AAA_12"/>
    <property type="match status" value="1"/>
</dbReference>
<dbReference type="NCBIfam" id="TIGR03491">
    <property type="entry name" value="TM0106 family RecB-like putative nuclease"/>
    <property type="match status" value="1"/>
</dbReference>
<dbReference type="SMART" id="SM00382">
    <property type="entry name" value="AAA"/>
    <property type="match status" value="1"/>
</dbReference>
<evidence type="ECO:0000313" key="7">
    <source>
        <dbReference type="Proteomes" id="UP001319200"/>
    </source>
</evidence>
<dbReference type="InterPro" id="IPR003593">
    <property type="entry name" value="AAA+_ATPase"/>
</dbReference>
<evidence type="ECO:0000256" key="3">
    <source>
        <dbReference type="ARBA" id="ARBA00022806"/>
    </source>
</evidence>
<dbReference type="Gene3D" id="3.40.50.300">
    <property type="entry name" value="P-loop containing nucleotide triphosphate hydrolases"/>
    <property type="match status" value="2"/>
</dbReference>
<keyword evidence="3" id="KW-0347">Helicase</keyword>
<dbReference type="Proteomes" id="UP001319200">
    <property type="component" value="Unassembled WGS sequence"/>
</dbReference>
<dbReference type="Pfam" id="PF13482">
    <property type="entry name" value="RNase_H_2"/>
    <property type="match status" value="1"/>
</dbReference>
<dbReference type="CDD" id="cd18808">
    <property type="entry name" value="SF1_C_Upf1"/>
    <property type="match status" value="1"/>
</dbReference>
<dbReference type="PANTHER" id="PTHR43788:SF8">
    <property type="entry name" value="DNA-BINDING PROTEIN SMUBP-2"/>
    <property type="match status" value="1"/>
</dbReference>
<keyword evidence="1" id="KW-0547">Nucleotide-binding</keyword>
<dbReference type="InterPro" id="IPR019993">
    <property type="entry name" value="RecB_nuclease_TM0106_put"/>
</dbReference>
<evidence type="ECO:0000256" key="1">
    <source>
        <dbReference type="ARBA" id="ARBA00022741"/>
    </source>
</evidence>
<dbReference type="GO" id="GO:0043139">
    <property type="term" value="F:5'-3' DNA helicase activity"/>
    <property type="evidence" value="ECO:0007669"/>
    <property type="project" value="TreeGrafter"/>
</dbReference>
<protein>
    <submittedName>
        <fullName evidence="6">TM0106 family RecB-like putative nuclease</fullName>
    </submittedName>
</protein>
<evidence type="ECO:0000256" key="4">
    <source>
        <dbReference type="ARBA" id="ARBA00022840"/>
    </source>
</evidence>
<evidence type="ECO:0000256" key="2">
    <source>
        <dbReference type="ARBA" id="ARBA00022801"/>
    </source>
</evidence>
<dbReference type="InterPro" id="IPR012337">
    <property type="entry name" value="RNaseH-like_sf"/>
</dbReference>
<keyword evidence="7" id="KW-1185">Reference proteome</keyword>
<dbReference type="InterPro" id="IPR047187">
    <property type="entry name" value="SF1_C_Upf1"/>
</dbReference>
<reference evidence="6 7" key="1">
    <citation type="submission" date="2021-05" db="EMBL/GenBank/DDBJ databases">
        <title>A Polyphasic approach of four new species of the genus Ohtaekwangia: Ohtaekwangia histidinii sp. nov., Ohtaekwangia cretensis sp. nov., Ohtaekwangia indiensis sp. nov., Ohtaekwangia reichenbachii sp. nov. from diverse environment.</title>
        <authorList>
            <person name="Octaviana S."/>
        </authorList>
    </citation>
    <scope>NUCLEOTIDE SEQUENCE [LARGE SCALE GENOMIC DNA]</scope>
    <source>
        <strain evidence="6 7">PWU4</strain>
    </source>
</reference>
<organism evidence="6 7">
    <name type="scientific">Chryseosolibacter histidini</name>
    <dbReference type="NCBI Taxonomy" id="2782349"/>
    <lineage>
        <taxon>Bacteria</taxon>
        <taxon>Pseudomonadati</taxon>
        <taxon>Bacteroidota</taxon>
        <taxon>Cytophagia</taxon>
        <taxon>Cytophagales</taxon>
        <taxon>Chryseotaleaceae</taxon>
        <taxon>Chryseosolibacter</taxon>
    </lineage>
</organism>
<dbReference type="EMBL" id="JAHESF010000007">
    <property type="protein sequence ID" value="MBT1696980.1"/>
    <property type="molecule type" value="Genomic_DNA"/>
</dbReference>
<proteinExistence type="predicted"/>
<evidence type="ECO:0000313" key="6">
    <source>
        <dbReference type="EMBL" id="MBT1696980.1"/>
    </source>
</evidence>
<dbReference type="PANTHER" id="PTHR43788">
    <property type="entry name" value="DNA2/NAM7 HELICASE FAMILY MEMBER"/>
    <property type="match status" value="1"/>
</dbReference>
<dbReference type="InterPro" id="IPR050534">
    <property type="entry name" value="Coronavir_polyprotein_1ab"/>
</dbReference>
<dbReference type="SUPFAM" id="SSF53098">
    <property type="entry name" value="Ribonuclease H-like"/>
    <property type="match status" value="1"/>
</dbReference>
<dbReference type="RefSeq" id="WP_254162612.1">
    <property type="nucleotide sequence ID" value="NZ_JAHESF010000007.1"/>
</dbReference>
<keyword evidence="4" id="KW-0067">ATP-binding</keyword>
<dbReference type="GO" id="GO:0016787">
    <property type="term" value="F:hydrolase activity"/>
    <property type="evidence" value="ECO:0007669"/>
    <property type="project" value="UniProtKB-KW"/>
</dbReference>
<dbReference type="AlphaFoldDB" id="A0AAP2DIK6"/>
<accession>A0AAP2DIK6</accession>
<dbReference type="GO" id="GO:0005524">
    <property type="term" value="F:ATP binding"/>
    <property type="evidence" value="ECO:0007669"/>
    <property type="project" value="UniProtKB-KW"/>
</dbReference>
<dbReference type="Pfam" id="PF13604">
    <property type="entry name" value="AAA_30"/>
    <property type="match status" value="1"/>
</dbReference>
<dbReference type="SUPFAM" id="SSF52540">
    <property type="entry name" value="P-loop containing nucleoside triphosphate hydrolases"/>
    <property type="match status" value="1"/>
</dbReference>
<sequence length="1130" mass="126584">MKLTADNIQLSATDLSNHLGCRHLTEVNRLALVTGAKPSWIDPAVAVLAQRGMEHENAYVSYLKAQGRTVVSLHGQGHQATVAAMQQGTDVIVQAELAQGQWAGRADILYRVDVPSQLGGWSYEVQDTKLSRNTRAGTILQLSLYTDIVHSIQGVEPEYMYVVKPGNPFDIEQFRFADFKAYYRLTQRSLAAVINAEPLPTYPEPVEQCGICNWWKECDKKRHDDDHLSLIAGIRAMHIGELKKHEISTLETFARRDNPLPAKPERGNIETYNNIHGQARIQLEGRLQKALLHELLPVAAGRGFARLPEPSKGDIYFDIEGDPFFDQLGLEYLFGYAFANEKGELTYEKRWAKSRVEEKRAFGEFMTFVMARLKQYPDLHIYHFSPYEPSAIKRLTGRHGIHEADLDWLLRAERFTDLYAVIRESMRASVERYSLKDLEQFAGYTRKIELHQASSARRTVEFALELNDHASLTGEIIARVEEYNADDCFATEAIHRWLEKLRADSMAKGNVIARPELKTGEATDNVEELQIRAKSLFEGLTQDLPEDRGTWTEHHKAKWLLANQIDYFRRESKSAWWEFFRLHEMSYDELIDERKAIAGLQYIGDVPLTGRSKLPIHRYSYPPQEVGIGEDDALHEVMGNKIGTVHALSQEQCIIDIKKTGESQNIHPKHVHEEEVVTIEPLATAIFDVAFTVIEDGLEIAPYRATKDLLLKKAPRLATPANGPLLNAGEDVLEGAIRIASQLRHSVLGIQGPPGSGKTHTGAMMIISLVQQGKRIGITAPSHKVIRNLFDKVLELGAKQGVPVKLVHKSKDKSETLPPGLEEVTDTKKALKTLDEGKVVGGTAWLWAHNDARETLDYLFVDEAGQMSLPHVLAASRSAKNIILLGDPQQLEQPQKASHPEGADVAALTHLLDGHKTMLEDKGIFLGVTRRLHPSITTFTSELFYENRLRALTGLESQQISGTPSFTGAGLFYVPVRHTGNQNKSAEEVDTIEKIVHQLTNGNVEWTNDKGQRAKVTANDIVIVAPYNAQVAALAERLPQCRVGTVDKFQGQEAAIVIYSMTSSTSQDVPRGMNFLYNPNRLNVATSRARCVCILVASDQLLEADCRTVDQMRWTNALCRFRELATVVTI</sequence>
<dbReference type="InterPro" id="IPR041679">
    <property type="entry name" value="DNA2/NAM7-like_C"/>
</dbReference>
<name>A0AAP2DIK6_9BACT</name>
<keyword evidence="2" id="KW-0378">Hydrolase</keyword>
<feature type="domain" description="AAA+ ATPase" evidence="5">
    <location>
        <begin position="744"/>
        <end position="949"/>
    </location>
</feature>
<dbReference type="CDD" id="cd17934">
    <property type="entry name" value="DEXXQc_Upf1-like"/>
    <property type="match status" value="1"/>
</dbReference>
<dbReference type="InterPro" id="IPR027417">
    <property type="entry name" value="P-loop_NTPase"/>
</dbReference>
<evidence type="ECO:0000259" key="5">
    <source>
        <dbReference type="SMART" id="SM00382"/>
    </source>
</evidence>